<comment type="similarity">
    <text evidence="1">Belongs to the GST superfamily. Zeta family.</text>
</comment>
<protein>
    <submittedName>
        <fullName evidence="4">Maleylacetoacetate isomerase</fullName>
        <ecNumber evidence="4">5.2.1.2</ecNumber>
    </submittedName>
</protein>
<dbReference type="NCBIfam" id="TIGR01262">
    <property type="entry name" value="maiA"/>
    <property type="match status" value="1"/>
</dbReference>
<dbReference type="InterPro" id="IPR036249">
    <property type="entry name" value="Thioredoxin-like_sf"/>
</dbReference>
<feature type="domain" description="GST C-terminal" evidence="3">
    <location>
        <begin position="89"/>
        <end position="216"/>
    </location>
</feature>
<dbReference type="InterPro" id="IPR040079">
    <property type="entry name" value="Glutathione_S-Trfase"/>
</dbReference>
<dbReference type="InterPro" id="IPR036282">
    <property type="entry name" value="Glutathione-S-Trfase_C_sf"/>
</dbReference>
<dbReference type="InterPro" id="IPR034333">
    <property type="entry name" value="GST_Zeta_N"/>
</dbReference>
<evidence type="ECO:0000259" key="2">
    <source>
        <dbReference type="PROSITE" id="PS50404"/>
    </source>
</evidence>
<dbReference type="InterPro" id="IPR005955">
    <property type="entry name" value="GST_Zeta"/>
</dbReference>
<dbReference type="RefSeq" id="WP_309483466.1">
    <property type="nucleotide sequence ID" value="NZ_CP133720.1"/>
</dbReference>
<dbReference type="EMBL" id="CP133720">
    <property type="protein sequence ID" value="WMW81989.1"/>
    <property type="molecule type" value="Genomic_DNA"/>
</dbReference>
<dbReference type="InterPro" id="IPR010987">
    <property type="entry name" value="Glutathione-S-Trfase_C-like"/>
</dbReference>
<sequence length="216" mass="24226">MKLFSYFRSSASYRVRIALNLKGLAYEQSPVHLIKNGGEQLSDTYRKINPEALVPALIDGDEQQALSQSLAIMEYLDEQYSERPLLPANPHDRAWVRSLALAIACDIHPINNLRVLKYLSATLGASDEQKNVWYRHWCAVGLASLETRLANDARRGLFCFGDQPGFADCVLIPQIFNAQRFNCDMAPYPTLMAINERCLALPAFKDAHPSAQPDAE</sequence>
<evidence type="ECO:0000313" key="4">
    <source>
        <dbReference type="EMBL" id="WMW81989.1"/>
    </source>
</evidence>
<dbReference type="EC" id="5.2.1.2" evidence="4"/>
<evidence type="ECO:0000256" key="1">
    <source>
        <dbReference type="ARBA" id="ARBA00010007"/>
    </source>
</evidence>
<dbReference type="Gene3D" id="3.40.30.10">
    <property type="entry name" value="Glutaredoxin"/>
    <property type="match status" value="1"/>
</dbReference>
<organism evidence="4 5">
    <name type="scientific">Undibacterium cyanobacteriorum</name>
    <dbReference type="NCBI Taxonomy" id="3073561"/>
    <lineage>
        <taxon>Bacteria</taxon>
        <taxon>Pseudomonadati</taxon>
        <taxon>Pseudomonadota</taxon>
        <taxon>Betaproteobacteria</taxon>
        <taxon>Burkholderiales</taxon>
        <taxon>Oxalobacteraceae</taxon>
        <taxon>Undibacterium</taxon>
    </lineage>
</organism>
<dbReference type="CDD" id="cd03042">
    <property type="entry name" value="GST_N_Zeta"/>
    <property type="match status" value="1"/>
</dbReference>
<dbReference type="SFLD" id="SFLDG00358">
    <property type="entry name" value="Main_(cytGST)"/>
    <property type="match status" value="1"/>
</dbReference>
<dbReference type="Proteomes" id="UP001181355">
    <property type="component" value="Chromosome"/>
</dbReference>
<dbReference type="GO" id="GO:0016034">
    <property type="term" value="F:maleylacetoacetate isomerase activity"/>
    <property type="evidence" value="ECO:0007669"/>
    <property type="project" value="UniProtKB-EC"/>
</dbReference>
<keyword evidence="4" id="KW-0413">Isomerase</keyword>
<dbReference type="Gene3D" id="1.20.1050.10">
    <property type="match status" value="1"/>
</dbReference>
<dbReference type="SUPFAM" id="SSF52833">
    <property type="entry name" value="Thioredoxin-like"/>
    <property type="match status" value="1"/>
</dbReference>
<dbReference type="SFLD" id="SFLDS00019">
    <property type="entry name" value="Glutathione_Transferase_(cytos"/>
    <property type="match status" value="1"/>
</dbReference>
<dbReference type="CDD" id="cd03191">
    <property type="entry name" value="GST_C_Zeta"/>
    <property type="match status" value="1"/>
</dbReference>
<dbReference type="PANTHER" id="PTHR42673">
    <property type="entry name" value="MALEYLACETOACETATE ISOMERASE"/>
    <property type="match status" value="1"/>
</dbReference>
<evidence type="ECO:0000313" key="5">
    <source>
        <dbReference type="Proteomes" id="UP001181355"/>
    </source>
</evidence>
<keyword evidence="5" id="KW-1185">Reference proteome</keyword>
<dbReference type="InterPro" id="IPR004045">
    <property type="entry name" value="Glutathione_S-Trfase_N"/>
</dbReference>
<reference evidence="4" key="1">
    <citation type="submission" date="2023-09" db="EMBL/GenBank/DDBJ databases">
        <title>Undibacterium sp. 20NA77.5 isolated from freshwater.</title>
        <authorList>
            <person name="Le V."/>
            <person name="Ko S.-R."/>
            <person name="Ahn C.-Y."/>
            <person name="Oh H.-M."/>
        </authorList>
    </citation>
    <scope>NUCLEOTIDE SEQUENCE</scope>
    <source>
        <strain evidence="4">20NA77.5</strain>
    </source>
</reference>
<dbReference type="SUPFAM" id="SSF47616">
    <property type="entry name" value="GST C-terminal domain-like"/>
    <property type="match status" value="1"/>
</dbReference>
<name>A0ABY9RLB9_9BURK</name>
<dbReference type="PROSITE" id="PS50404">
    <property type="entry name" value="GST_NTER"/>
    <property type="match status" value="1"/>
</dbReference>
<dbReference type="Pfam" id="PF13417">
    <property type="entry name" value="GST_N_3"/>
    <property type="match status" value="1"/>
</dbReference>
<accession>A0ABY9RLB9</accession>
<dbReference type="PROSITE" id="PS50405">
    <property type="entry name" value="GST_CTER"/>
    <property type="match status" value="1"/>
</dbReference>
<dbReference type="PANTHER" id="PTHR42673:SF21">
    <property type="entry name" value="GLUTATHIONE S-TRANSFERASE YFCF"/>
    <property type="match status" value="1"/>
</dbReference>
<proteinExistence type="inferred from homology"/>
<evidence type="ECO:0000259" key="3">
    <source>
        <dbReference type="PROSITE" id="PS50405"/>
    </source>
</evidence>
<feature type="domain" description="GST N-terminal" evidence="2">
    <location>
        <begin position="1"/>
        <end position="84"/>
    </location>
</feature>
<dbReference type="InterPro" id="IPR034330">
    <property type="entry name" value="GST_Zeta_C"/>
</dbReference>
<gene>
    <name evidence="4" type="primary">maiA</name>
    <name evidence="4" type="ORF">RF679_06800</name>
</gene>